<reference evidence="8 9" key="1">
    <citation type="submission" date="2016-08" db="EMBL/GenBank/DDBJ databases">
        <title>A Parts List for Fungal Cellulosomes Revealed by Comparative Genomics.</title>
        <authorList>
            <consortium name="DOE Joint Genome Institute"/>
            <person name="Haitjema C.H."/>
            <person name="Gilmore S.P."/>
            <person name="Henske J.K."/>
            <person name="Solomon K.V."/>
            <person name="De Groot R."/>
            <person name="Kuo A."/>
            <person name="Mondo S.J."/>
            <person name="Salamov A.A."/>
            <person name="Labutti K."/>
            <person name="Zhao Z."/>
            <person name="Chiniquy J."/>
            <person name="Barry K."/>
            <person name="Brewer H.M."/>
            <person name="Purvine S.O."/>
            <person name="Wright A.T."/>
            <person name="Boxma B."/>
            <person name="Van Alen T."/>
            <person name="Hackstein J.H."/>
            <person name="Baker S.E."/>
            <person name="Grigoriev I.V."/>
            <person name="O'Malley M.A."/>
        </authorList>
    </citation>
    <scope>NUCLEOTIDE SEQUENCE [LARGE SCALE GENOMIC DNA]</scope>
    <source>
        <strain evidence="8 9">G1</strain>
    </source>
</reference>
<comment type="similarity">
    <text evidence="1 4">Belongs to the polysaccharide lyase 1 family.</text>
</comment>
<dbReference type="SUPFAM" id="SSF57180">
    <property type="entry name" value="Cellulose-binding domain"/>
    <property type="match status" value="1"/>
</dbReference>
<evidence type="ECO:0000256" key="3">
    <source>
        <dbReference type="ARBA" id="ARBA00023239"/>
    </source>
</evidence>
<accession>A0A1Y2AT79</accession>
<dbReference type="PROSITE" id="PS00562">
    <property type="entry name" value="CBM1_1"/>
    <property type="match status" value="1"/>
</dbReference>
<keyword evidence="2 6" id="KW-0732">Signal</keyword>
<organism evidence="8 9">
    <name type="scientific">Neocallimastix californiae</name>
    <dbReference type="NCBI Taxonomy" id="1754190"/>
    <lineage>
        <taxon>Eukaryota</taxon>
        <taxon>Fungi</taxon>
        <taxon>Fungi incertae sedis</taxon>
        <taxon>Chytridiomycota</taxon>
        <taxon>Chytridiomycota incertae sedis</taxon>
        <taxon>Neocallimastigomycetes</taxon>
        <taxon>Neocallimastigales</taxon>
        <taxon>Neocallimastigaceae</taxon>
        <taxon>Neocallimastix</taxon>
    </lineage>
</organism>
<keyword evidence="9" id="KW-1185">Reference proteome</keyword>
<evidence type="ECO:0000313" key="8">
    <source>
        <dbReference type="EMBL" id="ORY25407.1"/>
    </source>
</evidence>
<name>A0A1Y2AT79_9FUNG</name>
<dbReference type="Proteomes" id="UP000193920">
    <property type="component" value="Unassembled WGS sequence"/>
</dbReference>
<comment type="caution">
    <text evidence="8">The sequence shown here is derived from an EMBL/GenBank/DDBJ whole genome shotgun (WGS) entry which is preliminary data.</text>
</comment>
<keyword evidence="4" id="KW-0119">Carbohydrate metabolism</keyword>
<evidence type="ECO:0000259" key="7">
    <source>
        <dbReference type="PROSITE" id="PS51164"/>
    </source>
</evidence>
<dbReference type="SMART" id="SM00236">
    <property type="entry name" value="fCBD"/>
    <property type="match status" value="1"/>
</dbReference>
<dbReference type="Gene3D" id="2.160.20.10">
    <property type="entry name" value="Single-stranded right-handed beta-helix, Pectin lyase-like"/>
    <property type="match status" value="1"/>
</dbReference>
<dbReference type="InterPro" id="IPR035971">
    <property type="entry name" value="CBD_sf"/>
</dbReference>
<comment type="subcellular location">
    <subcellularLocation>
        <location evidence="4">Secreted</location>
    </subcellularLocation>
</comment>
<dbReference type="AlphaFoldDB" id="A0A1Y2AT79"/>
<feature type="signal peptide" evidence="6">
    <location>
        <begin position="1"/>
        <end position="18"/>
    </location>
</feature>
<evidence type="ECO:0000256" key="4">
    <source>
        <dbReference type="RuleBase" id="RU361173"/>
    </source>
</evidence>
<sequence>MKSFFIILVLIQFAVTFAANICENLLFYQCGGKNFKGNTCCNSGLKCVKKNEWFSQCISDTNSSSSNNNNSNNNNSNNNNSNNNTSNASSDVSLSGLVGYASMNGGTRGGQGGRTTTVSNYSELVKAIKGNDAKIVKVNGIIKLSADISIGSNTSLIGANKNSGFTGAGLKIVKVNNIIVQNLKFSYCLGSTKDCITAQQSTNIWVDHCEFFSDKNHGKDYYDGLVDFTHACDYVTVSWNYLHDHYKASLIGHSDSNASEDTGKLHVTYHHNYFKNIGSRLPSLRFGTSHIFNNVFENIETSSINVRMGAQALVEGNVFRNANKPISTNLDSKQEGYVVQRNNDFGNTSNTNSITKVGNLNSVPYTCNIDNTSSVYKNVTNNAGPK</sequence>
<dbReference type="Pfam" id="PF00734">
    <property type="entry name" value="CBM_1"/>
    <property type="match status" value="1"/>
</dbReference>
<dbReference type="GO" id="GO:0000272">
    <property type="term" value="P:polysaccharide catabolic process"/>
    <property type="evidence" value="ECO:0007669"/>
    <property type="project" value="UniProtKB-KW"/>
</dbReference>
<feature type="domain" description="CBM1" evidence="7">
    <location>
        <begin position="22"/>
        <end position="58"/>
    </location>
</feature>
<dbReference type="PROSITE" id="PS51164">
    <property type="entry name" value="CBM1_2"/>
    <property type="match status" value="1"/>
</dbReference>
<dbReference type="Pfam" id="PF00544">
    <property type="entry name" value="Pectate_lyase_4"/>
    <property type="match status" value="1"/>
</dbReference>
<dbReference type="GO" id="GO:0005576">
    <property type="term" value="C:extracellular region"/>
    <property type="evidence" value="ECO:0007669"/>
    <property type="project" value="UniProtKB-SubCell"/>
</dbReference>
<dbReference type="PANTHER" id="PTHR31683:SF18">
    <property type="entry name" value="PECTATE LYASE 21-RELATED"/>
    <property type="match status" value="1"/>
</dbReference>
<dbReference type="InterPro" id="IPR002022">
    <property type="entry name" value="Pec_lyase"/>
</dbReference>
<evidence type="ECO:0000313" key="9">
    <source>
        <dbReference type="Proteomes" id="UP000193920"/>
    </source>
</evidence>
<dbReference type="EMBL" id="MCOG01000212">
    <property type="protein sequence ID" value="ORY25407.1"/>
    <property type="molecule type" value="Genomic_DNA"/>
</dbReference>
<dbReference type="STRING" id="1754190.A0A1Y2AT79"/>
<evidence type="ECO:0000256" key="2">
    <source>
        <dbReference type="ARBA" id="ARBA00022729"/>
    </source>
</evidence>
<dbReference type="PANTHER" id="PTHR31683">
    <property type="entry name" value="PECTATE LYASE 18-RELATED"/>
    <property type="match status" value="1"/>
</dbReference>
<dbReference type="InterPro" id="IPR012334">
    <property type="entry name" value="Pectin_lyas_fold"/>
</dbReference>
<dbReference type="InterPro" id="IPR000254">
    <property type="entry name" value="CBD"/>
</dbReference>
<dbReference type="OrthoDB" id="1637350at2759"/>
<dbReference type="SMART" id="SM00656">
    <property type="entry name" value="Amb_all"/>
    <property type="match status" value="1"/>
</dbReference>
<dbReference type="SUPFAM" id="SSF51126">
    <property type="entry name" value="Pectin lyase-like"/>
    <property type="match status" value="1"/>
</dbReference>
<keyword evidence="4" id="KW-0624">Polysaccharide degradation</keyword>
<evidence type="ECO:0000256" key="5">
    <source>
        <dbReference type="SAM" id="MobiDB-lite"/>
    </source>
</evidence>
<feature type="chain" id="PRO_5012124086" evidence="6">
    <location>
        <begin position="19"/>
        <end position="386"/>
    </location>
</feature>
<keyword evidence="3 4" id="KW-0456">Lyase</keyword>
<proteinExistence type="inferred from homology"/>
<evidence type="ECO:0000256" key="1">
    <source>
        <dbReference type="ARBA" id="ARBA00010980"/>
    </source>
</evidence>
<gene>
    <name evidence="8" type="ORF">LY90DRAFT_389008</name>
</gene>
<dbReference type="GO" id="GO:0030248">
    <property type="term" value="F:cellulose binding"/>
    <property type="evidence" value="ECO:0007669"/>
    <property type="project" value="InterPro"/>
</dbReference>
<keyword evidence="4" id="KW-0964">Secreted</keyword>
<dbReference type="GO" id="GO:0030570">
    <property type="term" value="F:pectate lyase activity"/>
    <property type="evidence" value="ECO:0007669"/>
    <property type="project" value="InterPro"/>
</dbReference>
<evidence type="ECO:0000256" key="6">
    <source>
        <dbReference type="SAM" id="SignalP"/>
    </source>
</evidence>
<dbReference type="InterPro" id="IPR045032">
    <property type="entry name" value="PEL"/>
</dbReference>
<protein>
    <submittedName>
        <fullName evidence="8">Pectin lyase-like protein</fullName>
    </submittedName>
</protein>
<dbReference type="InterPro" id="IPR011050">
    <property type="entry name" value="Pectin_lyase_fold/virulence"/>
</dbReference>
<feature type="region of interest" description="Disordered" evidence="5">
    <location>
        <begin position="62"/>
        <end position="90"/>
    </location>
</feature>